<organism evidence="3 4">
    <name type="scientific">Silvanigrella paludirubra</name>
    <dbReference type="NCBI Taxonomy" id="2499159"/>
    <lineage>
        <taxon>Bacteria</taxon>
        <taxon>Pseudomonadati</taxon>
        <taxon>Bdellovibrionota</taxon>
        <taxon>Oligoflexia</taxon>
        <taxon>Silvanigrellales</taxon>
        <taxon>Silvanigrellaceae</taxon>
        <taxon>Silvanigrella</taxon>
    </lineage>
</organism>
<protein>
    <submittedName>
        <fullName evidence="3">Phage terminase large subunit</fullName>
    </submittedName>
</protein>
<name>A0A6N6VMN5_9BACT</name>
<dbReference type="RefSeq" id="WP_153421838.1">
    <property type="nucleotide sequence ID" value="NZ_WFLM01000009.1"/>
</dbReference>
<feature type="domain" description="Terminase large subunit gp17-like C-terminal" evidence="2">
    <location>
        <begin position="312"/>
        <end position="454"/>
    </location>
</feature>
<proteinExistence type="predicted"/>
<gene>
    <name evidence="3" type="primary">terL</name>
    <name evidence="3" type="ORF">GCL60_16420</name>
</gene>
<dbReference type="NCBIfam" id="TIGR01630">
    <property type="entry name" value="psiM2_ORF9"/>
    <property type="match status" value="1"/>
</dbReference>
<dbReference type="OrthoDB" id="4519042at2"/>
<comment type="caution">
    <text evidence="3">The sequence shown here is derived from an EMBL/GenBank/DDBJ whole genome shotgun (WGS) entry which is preliminary data.</text>
</comment>
<accession>A0A6N6VMN5</accession>
<dbReference type="Proteomes" id="UP000437748">
    <property type="component" value="Unassembled WGS sequence"/>
</dbReference>
<dbReference type="InterPro" id="IPR006517">
    <property type="entry name" value="Phage_terminase_lsu-like_C"/>
</dbReference>
<reference evidence="3 4" key="1">
    <citation type="submission" date="2019-10" db="EMBL/GenBank/DDBJ databases">
        <title>New species of Slilvanegrellaceae.</title>
        <authorList>
            <person name="Pitt A."/>
            <person name="Hahn M.W."/>
        </authorList>
    </citation>
    <scope>NUCLEOTIDE SEQUENCE [LARGE SCALE GENOMIC DNA]</scope>
    <source>
        <strain evidence="3 4">SP-Ram-0.45-NSY-1</strain>
    </source>
</reference>
<dbReference type="EMBL" id="WFLM01000009">
    <property type="protein sequence ID" value="KAB8035813.1"/>
    <property type="molecule type" value="Genomic_DNA"/>
</dbReference>
<dbReference type="InterPro" id="IPR035421">
    <property type="entry name" value="Terminase_6C"/>
</dbReference>
<evidence type="ECO:0000313" key="3">
    <source>
        <dbReference type="EMBL" id="KAB8035813.1"/>
    </source>
</evidence>
<evidence type="ECO:0000256" key="1">
    <source>
        <dbReference type="ARBA" id="ARBA00022612"/>
    </source>
</evidence>
<evidence type="ECO:0000313" key="4">
    <source>
        <dbReference type="Proteomes" id="UP000437748"/>
    </source>
</evidence>
<dbReference type="Pfam" id="PF03237">
    <property type="entry name" value="Terminase_6N"/>
    <property type="match status" value="1"/>
</dbReference>
<keyword evidence="4" id="KW-1185">Reference proteome</keyword>
<sequence>MTSSIQEKIKILELLNQIKKRKNEQDDFLNFCQKSFSDYIPGWVHVDICRRLEKFAQDVIDKKSPRLMMFMPPRHGKSFHFSERFPAWFLGKYPKGEYISTSYGQTLSEEFSGKCRDLIKEDWIKEIFPKFDLKKDCKSLQKWKTTYGGSFIAGSVDSGITGKGGHIISIDDPHKNGQEALSDTMRNKVINWYKSTVYTRRYKGAGILIIQTRWHEDDLSGYLLRTEPHKWQVVCYPAIATENEINRKRGEALFPELYDLEALQDIKETIGDYNWNAQYQQDPLPASGTLFKREDWRYYDQPFTFYDRIIQTWDFSFKGSEDNDFTVGQVWGKKGVNLYLLDQVRGHWDFPQQIEQVKLLSNKYPLAHAKYIEDKANGSAVISMLKNKISGLIPFNPKTEKFNRGLVVQPLQQAGNIYLPNPKLFPWVPEYVSEMSKFPKAKYDDQFDCTALAVIQLSNDGLERLKALL</sequence>
<keyword evidence="1" id="KW-1188">Viral release from host cell</keyword>
<dbReference type="Gene3D" id="3.30.420.240">
    <property type="match status" value="1"/>
</dbReference>
<dbReference type="AlphaFoldDB" id="A0A6N6VMN5"/>
<evidence type="ECO:0000259" key="2">
    <source>
        <dbReference type="Pfam" id="PF17289"/>
    </source>
</evidence>
<dbReference type="Pfam" id="PF17289">
    <property type="entry name" value="Terminase_6C"/>
    <property type="match status" value="1"/>
</dbReference>